<dbReference type="EMBL" id="JADBEK010000001">
    <property type="protein sequence ID" value="MBE1583810.1"/>
    <property type="molecule type" value="Genomic_DNA"/>
</dbReference>
<feature type="chain" id="PRO_5045282773" description="ABC transporter ATP-binding protein" evidence="1">
    <location>
        <begin position="29"/>
        <end position="116"/>
    </location>
</feature>
<gene>
    <name evidence="2" type="ORF">H4W80_002068</name>
</gene>
<name>A0ABR9LU34_9ACTN</name>
<keyword evidence="3" id="KW-1185">Reference proteome</keyword>
<comment type="caution">
    <text evidence="2">The sequence shown here is derived from an EMBL/GenBank/DDBJ whole genome shotgun (WGS) entry which is preliminary data.</text>
</comment>
<evidence type="ECO:0000313" key="3">
    <source>
        <dbReference type="Proteomes" id="UP000633509"/>
    </source>
</evidence>
<evidence type="ECO:0000313" key="2">
    <source>
        <dbReference type="EMBL" id="MBE1583810.1"/>
    </source>
</evidence>
<proteinExistence type="predicted"/>
<reference evidence="2 3" key="1">
    <citation type="submission" date="2020-10" db="EMBL/GenBank/DDBJ databases">
        <title>Sequencing the genomes of 1000 actinobacteria strains.</title>
        <authorList>
            <person name="Klenk H.-P."/>
        </authorList>
    </citation>
    <scope>NUCLEOTIDE SEQUENCE [LARGE SCALE GENOMIC DNA]</scope>
    <source>
        <strain evidence="2 3">DSM 43173</strain>
    </source>
</reference>
<keyword evidence="1" id="KW-0732">Signal</keyword>
<dbReference type="Proteomes" id="UP000633509">
    <property type="component" value="Unassembled WGS sequence"/>
</dbReference>
<accession>A0ABR9LU34</accession>
<protein>
    <recommendedName>
        <fullName evidence="4">ABC transporter ATP-binding protein</fullName>
    </recommendedName>
</protein>
<feature type="signal peptide" evidence="1">
    <location>
        <begin position="1"/>
        <end position="28"/>
    </location>
</feature>
<evidence type="ECO:0000256" key="1">
    <source>
        <dbReference type="SAM" id="SignalP"/>
    </source>
</evidence>
<organism evidence="2 3">
    <name type="scientific">Nonomuraea angiospora</name>
    <dbReference type="NCBI Taxonomy" id="46172"/>
    <lineage>
        <taxon>Bacteria</taxon>
        <taxon>Bacillati</taxon>
        <taxon>Actinomycetota</taxon>
        <taxon>Actinomycetes</taxon>
        <taxon>Streptosporangiales</taxon>
        <taxon>Streptosporangiaceae</taxon>
        <taxon>Nonomuraea</taxon>
    </lineage>
</organism>
<evidence type="ECO:0008006" key="4">
    <source>
        <dbReference type="Google" id="ProtNLM"/>
    </source>
</evidence>
<dbReference type="RefSeq" id="WP_192784852.1">
    <property type="nucleotide sequence ID" value="NZ_JADBEK010000001.1"/>
</dbReference>
<sequence length="116" mass="11520">MRRLPRADRTRTIVLVLAGLLTALAAVAAVPGEGASGAGQRLTLAVTALSVSRLLGTAVGRQIAAAREAVADAVRLLPHEAALGLLGLPADPATDLTRAGGLPALIAWACLSVAAG</sequence>